<protein>
    <recommendedName>
        <fullName evidence="2">Metallo-beta-lactamase domain-containing protein</fullName>
    </recommendedName>
</protein>
<dbReference type="InterPro" id="IPR001279">
    <property type="entry name" value="Metallo-B-lactamas"/>
</dbReference>
<evidence type="ECO:0000259" key="2">
    <source>
        <dbReference type="Pfam" id="PF00753"/>
    </source>
</evidence>
<name>A0A6A6H711_VIRVR</name>
<dbReference type="InterPro" id="IPR036866">
    <property type="entry name" value="RibonucZ/Hydroxyglut_hydro"/>
</dbReference>
<proteinExistence type="predicted"/>
<dbReference type="Proteomes" id="UP000800092">
    <property type="component" value="Unassembled WGS sequence"/>
</dbReference>
<keyword evidence="4" id="KW-1185">Reference proteome</keyword>
<evidence type="ECO:0000256" key="1">
    <source>
        <dbReference type="SAM" id="SignalP"/>
    </source>
</evidence>
<dbReference type="AlphaFoldDB" id="A0A6A6H711"/>
<evidence type="ECO:0000313" key="3">
    <source>
        <dbReference type="EMBL" id="KAF2233669.1"/>
    </source>
</evidence>
<organism evidence="3 4">
    <name type="scientific">Viridothelium virens</name>
    <name type="common">Speckled blister lichen</name>
    <name type="synonym">Trypethelium virens</name>
    <dbReference type="NCBI Taxonomy" id="1048519"/>
    <lineage>
        <taxon>Eukaryota</taxon>
        <taxon>Fungi</taxon>
        <taxon>Dikarya</taxon>
        <taxon>Ascomycota</taxon>
        <taxon>Pezizomycotina</taxon>
        <taxon>Dothideomycetes</taxon>
        <taxon>Dothideomycetes incertae sedis</taxon>
        <taxon>Trypetheliales</taxon>
        <taxon>Trypetheliaceae</taxon>
        <taxon>Viridothelium</taxon>
    </lineage>
</organism>
<keyword evidence="1" id="KW-0732">Signal</keyword>
<feature type="domain" description="Metallo-beta-lactamase" evidence="2">
    <location>
        <begin position="323"/>
        <end position="399"/>
    </location>
</feature>
<feature type="signal peptide" evidence="1">
    <location>
        <begin position="1"/>
        <end position="21"/>
    </location>
</feature>
<dbReference type="OrthoDB" id="3481168at2759"/>
<gene>
    <name evidence="3" type="ORF">EV356DRAFT_447860</name>
</gene>
<reference evidence="3" key="1">
    <citation type="journal article" date="2020" name="Stud. Mycol.">
        <title>101 Dothideomycetes genomes: a test case for predicting lifestyles and emergence of pathogens.</title>
        <authorList>
            <person name="Haridas S."/>
            <person name="Albert R."/>
            <person name="Binder M."/>
            <person name="Bloem J."/>
            <person name="Labutti K."/>
            <person name="Salamov A."/>
            <person name="Andreopoulos B."/>
            <person name="Baker S."/>
            <person name="Barry K."/>
            <person name="Bills G."/>
            <person name="Bluhm B."/>
            <person name="Cannon C."/>
            <person name="Castanera R."/>
            <person name="Culley D."/>
            <person name="Daum C."/>
            <person name="Ezra D."/>
            <person name="Gonzalez J."/>
            <person name="Henrissat B."/>
            <person name="Kuo A."/>
            <person name="Liang C."/>
            <person name="Lipzen A."/>
            <person name="Lutzoni F."/>
            <person name="Magnuson J."/>
            <person name="Mondo S."/>
            <person name="Nolan M."/>
            <person name="Ohm R."/>
            <person name="Pangilinan J."/>
            <person name="Park H.-J."/>
            <person name="Ramirez L."/>
            <person name="Alfaro M."/>
            <person name="Sun H."/>
            <person name="Tritt A."/>
            <person name="Yoshinaga Y."/>
            <person name="Zwiers L.-H."/>
            <person name="Turgeon B."/>
            <person name="Goodwin S."/>
            <person name="Spatafora J."/>
            <person name="Crous P."/>
            <person name="Grigoriev I."/>
        </authorList>
    </citation>
    <scope>NUCLEOTIDE SEQUENCE</scope>
    <source>
        <strain evidence="3">Tuck. ex Michener</strain>
    </source>
</reference>
<feature type="chain" id="PRO_5025532675" description="Metallo-beta-lactamase domain-containing protein" evidence="1">
    <location>
        <begin position="22"/>
        <end position="539"/>
    </location>
</feature>
<accession>A0A6A6H711</accession>
<dbReference type="Gene3D" id="3.60.15.10">
    <property type="entry name" value="Ribonuclease Z/Hydroxyacylglutathione hydrolase-like"/>
    <property type="match status" value="1"/>
</dbReference>
<evidence type="ECO:0000313" key="4">
    <source>
        <dbReference type="Proteomes" id="UP000800092"/>
    </source>
</evidence>
<sequence length="539" mass="60239">MLVSAPLYSLIVSVGAHSVQARSSYVNASQILQETVKALGGIDVLNSINSFSYEALTIYRSQTLTQNYKLMRSDQSVSAAGSQIMSFKEGNNTLHERIDRGYRYNDYWIWAWPDLVPEMNYSMVLQDGPQGFACFNQGQNSFYADDPTEALGYADAYLADYLVHQAHQFAIPWLIKQFLGLTLVINNHLPYMVRSYEQHKIFGRSTSDVIFSNYSMFGSVLLPQRFQTVYNTVNMVEDFFVDNMSINPTWPADYFEPKSNTTRKAPAQSLEYPRSEVHEFFESALWDGPFTFDISDVVVEYPVPGVPAIKSVYVGYADYVQLLVEFDEGFLITDASPFRSQILLNWVKENSRKNITHVVPSHHHRDHAGGVGDYVAAGAKLVVPEIARAYYTNVNGGQVEFVTYTQEQPFILDDGNVQFRSFWREENPHAVDWSYGIATSSCPKNGTGVVVYVADVVDPGSVPGYSTSDALRWDAGYARQFILNAAQDGVPRSSLILGAHGSAIDLVHNSESLEKVANITGVVYPNIEVGSLAGTYKCR</sequence>
<dbReference type="SUPFAM" id="SSF56281">
    <property type="entry name" value="Metallo-hydrolase/oxidoreductase"/>
    <property type="match status" value="1"/>
</dbReference>
<dbReference type="Pfam" id="PF00753">
    <property type="entry name" value="Lactamase_B"/>
    <property type="match status" value="1"/>
</dbReference>
<dbReference type="EMBL" id="ML991804">
    <property type="protein sequence ID" value="KAF2233669.1"/>
    <property type="molecule type" value="Genomic_DNA"/>
</dbReference>